<gene>
    <name evidence="10" type="ORF">WBA_LOCUS12238</name>
</gene>
<dbReference type="PANTHER" id="PTHR45644:SF3">
    <property type="entry name" value="FI08533P-RELATED"/>
    <property type="match status" value="1"/>
</dbReference>
<keyword evidence="5 8" id="KW-0862">Zinc</keyword>
<dbReference type="InterPro" id="IPR027417">
    <property type="entry name" value="P-loop_NTPase"/>
</dbReference>
<protein>
    <recommendedName>
        <fullName evidence="9">C3H1-type domain-containing protein</fullName>
    </recommendedName>
</protein>
<evidence type="ECO:0000259" key="9">
    <source>
        <dbReference type="PROSITE" id="PS50103"/>
    </source>
</evidence>
<keyword evidence="11" id="KW-1185">Reference proteome</keyword>
<dbReference type="PROSITE" id="PS00674">
    <property type="entry name" value="AAA"/>
    <property type="match status" value="1"/>
</dbReference>
<dbReference type="InterPro" id="IPR000571">
    <property type="entry name" value="Znf_CCCH"/>
</dbReference>
<dbReference type="GO" id="GO:0005524">
    <property type="term" value="F:ATP binding"/>
    <property type="evidence" value="ECO:0007669"/>
    <property type="project" value="UniProtKB-KW"/>
</dbReference>
<dbReference type="SMART" id="SM00382">
    <property type="entry name" value="AAA"/>
    <property type="match status" value="1"/>
</dbReference>
<proteinExistence type="predicted"/>
<dbReference type="InterPro" id="IPR036855">
    <property type="entry name" value="Znf_CCCH_sf"/>
</dbReference>
<evidence type="ECO:0000313" key="10">
    <source>
        <dbReference type="EMBL" id="VDM21951.1"/>
    </source>
</evidence>
<dbReference type="EMBL" id="UYWW01012680">
    <property type="protein sequence ID" value="VDM21951.1"/>
    <property type="molecule type" value="Genomic_DNA"/>
</dbReference>
<keyword evidence="3" id="KW-0547">Nucleotide-binding</keyword>
<feature type="domain" description="C3H1-type" evidence="9">
    <location>
        <begin position="157"/>
        <end position="184"/>
    </location>
</feature>
<accession>A0A3P7EGK5</accession>
<dbReference type="GO" id="GO:0016887">
    <property type="term" value="F:ATP hydrolysis activity"/>
    <property type="evidence" value="ECO:0007669"/>
    <property type="project" value="InterPro"/>
</dbReference>
<dbReference type="InterPro" id="IPR051701">
    <property type="entry name" value="Mito_OM_Translocase_MSP1"/>
</dbReference>
<keyword evidence="6" id="KW-0067">ATP-binding</keyword>
<dbReference type="Pfam" id="PF00004">
    <property type="entry name" value="AAA"/>
    <property type="match status" value="1"/>
</dbReference>
<dbReference type="AlphaFoldDB" id="A0A3P7EGK5"/>
<reference evidence="10 11" key="1">
    <citation type="submission" date="2018-11" db="EMBL/GenBank/DDBJ databases">
        <authorList>
            <consortium name="Pathogen Informatics"/>
        </authorList>
    </citation>
    <scope>NUCLEOTIDE SEQUENCE [LARGE SCALE GENOMIC DNA]</scope>
</reference>
<dbReference type="Pfam" id="PF00642">
    <property type="entry name" value="zf-CCCH"/>
    <property type="match status" value="1"/>
</dbReference>
<evidence type="ECO:0000256" key="3">
    <source>
        <dbReference type="ARBA" id="ARBA00022741"/>
    </source>
</evidence>
<evidence type="ECO:0000256" key="1">
    <source>
        <dbReference type="ARBA" id="ARBA00004173"/>
    </source>
</evidence>
<evidence type="ECO:0000256" key="7">
    <source>
        <dbReference type="ARBA" id="ARBA00023128"/>
    </source>
</evidence>
<dbReference type="Proteomes" id="UP000270924">
    <property type="component" value="Unassembled WGS sequence"/>
</dbReference>
<dbReference type="InterPro" id="IPR003960">
    <property type="entry name" value="ATPase_AAA_CS"/>
</dbReference>
<dbReference type="Gene3D" id="4.10.1000.10">
    <property type="entry name" value="Zinc finger, CCCH-type"/>
    <property type="match status" value="1"/>
</dbReference>
<name>A0A3P7EGK5_WUCBA</name>
<dbReference type="InterPro" id="IPR003593">
    <property type="entry name" value="AAA+_ATPase"/>
</dbReference>
<dbReference type="GO" id="GO:0008270">
    <property type="term" value="F:zinc ion binding"/>
    <property type="evidence" value="ECO:0007669"/>
    <property type="project" value="UniProtKB-KW"/>
</dbReference>
<comment type="subcellular location">
    <subcellularLocation>
        <location evidence="1">Mitochondrion</location>
    </subcellularLocation>
</comment>
<keyword evidence="7" id="KW-0496">Mitochondrion</keyword>
<dbReference type="SMART" id="SM00356">
    <property type="entry name" value="ZnF_C3H1"/>
    <property type="match status" value="1"/>
</dbReference>
<dbReference type="InParanoid" id="A0A3P7EGK5"/>
<dbReference type="SUPFAM" id="SSF90229">
    <property type="entry name" value="CCCH zinc finger"/>
    <property type="match status" value="1"/>
</dbReference>
<dbReference type="SUPFAM" id="SSF52540">
    <property type="entry name" value="P-loop containing nucleoside triphosphate hydrolases"/>
    <property type="match status" value="1"/>
</dbReference>
<dbReference type="Gene3D" id="1.10.8.60">
    <property type="match status" value="1"/>
</dbReference>
<evidence type="ECO:0000256" key="6">
    <source>
        <dbReference type="ARBA" id="ARBA00022840"/>
    </source>
</evidence>
<evidence type="ECO:0000256" key="2">
    <source>
        <dbReference type="ARBA" id="ARBA00022723"/>
    </source>
</evidence>
<sequence length="749" mass="82440">MSPSAVFYPPPPFPIPFPPPVHPFQLFSPYIRSSPILFVLPPFPDTSIPGNPLPPLPPPSLPSAYPKSSLLQSLPSSFASAPYQSWPTTNATSQSPTVRITPRKDSILSTALPICIAGANQSSLKFSGNDDCRNFQRESVNRSEQMCRNRSGPLLNNYRTKPCINFKNGHCPYGEKCRFIHQETSDGIIKTKFSTNAPAFVPRANGMHAKSNSPCASLDMLPSNRLYSSTPVSLLGKSQGSGLVVKERPNTPTGRRVSYRQDFSAGYRRPSVADGPHPLPAFVECFSFCKRRRSFLHQLSPASVGASYKLPARCHLIVPHAAPGSLNFCVSDQTLSGLETETGAGWHYINSTCGLSLLHTIAEAVTMGSIVFPYETRHGAVLASQHCWTNHRKVGKMSLSMDQALNFCIRVAVATVASIVIMKLAVKYIDPNHSINKNAKKKAAQVIKTLGLDPSIELNEYELRIATQFVHCGQGADWCDIGGCGAVIEEINDRIIIPLKIRNIYKKLALSSNLLSPPKGVLLYGPPGCGKTLLAKVIARAANARFINLQVSSLCDKWYGESQKLADAVFSVAQKFQPTIIFIDEIDSFLRDRNTQDHEATAMMKAQFMCLWDGFASSDDAIVVLGATNRPNDVDSAILRRMPARFYVPLPSLESRADILKVLLRDQPVVPEINFERIAEYATELSGSDLKEVCRLAVLSRVKDAFIKGKDLNNETTRMIRESDVIQSVMKYKQTIQVSSTIPVFEPLD</sequence>
<feature type="zinc finger region" description="C3H1-type" evidence="8">
    <location>
        <begin position="157"/>
        <end position="184"/>
    </location>
</feature>
<dbReference type="PROSITE" id="PS50103">
    <property type="entry name" value="ZF_C3H1"/>
    <property type="match status" value="1"/>
</dbReference>
<evidence type="ECO:0000256" key="8">
    <source>
        <dbReference type="PROSITE-ProRule" id="PRU00723"/>
    </source>
</evidence>
<evidence type="ECO:0000256" key="5">
    <source>
        <dbReference type="ARBA" id="ARBA00022833"/>
    </source>
</evidence>
<dbReference type="Gene3D" id="3.40.50.300">
    <property type="entry name" value="P-loop containing nucleotide triphosphate hydrolases"/>
    <property type="match status" value="1"/>
</dbReference>
<dbReference type="FunFam" id="3.40.50.300:FF:000538">
    <property type="entry name" value="ATPase family AAA domain-containing protein 1"/>
    <property type="match status" value="1"/>
</dbReference>
<dbReference type="OrthoDB" id="10254455at2759"/>
<organism evidence="10 11">
    <name type="scientific">Wuchereria bancrofti</name>
    <dbReference type="NCBI Taxonomy" id="6293"/>
    <lineage>
        <taxon>Eukaryota</taxon>
        <taxon>Metazoa</taxon>
        <taxon>Ecdysozoa</taxon>
        <taxon>Nematoda</taxon>
        <taxon>Chromadorea</taxon>
        <taxon>Rhabditida</taxon>
        <taxon>Spirurina</taxon>
        <taxon>Spiruromorpha</taxon>
        <taxon>Filarioidea</taxon>
        <taxon>Onchocercidae</taxon>
        <taxon>Wuchereria</taxon>
    </lineage>
</organism>
<keyword evidence="2 8" id="KW-0479">Metal-binding</keyword>
<dbReference type="PANTHER" id="PTHR45644">
    <property type="entry name" value="AAA ATPASE, PUTATIVE (AFU_ORTHOLOGUE AFUA_2G12920)-RELATED-RELATED"/>
    <property type="match status" value="1"/>
</dbReference>
<dbReference type="GO" id="GO:0005741">
    <property type="term" value="C:mitochondrial outer membrane"/>
    <property type="evidence" value="ECO:0007669"/>
    <property type="project" value="TreeGrafter"/>
</dbReference>
<evidence type="ECO:0000313" key="11">
    <source>
        <dbReference type="Proteomes" id="UP000270924"/>
    </source>
</evidence>
<dbReference type="InterPro" id="IPR003959">
    <property type="entry name" value="ATPase_AAA_core"/>
</dbReference>
<dbReference type="GO" id="GO:0140570">
    <property type="term" value="P:extraction of mislocalized protein from mitochondrial outer membrane"/>
    <property type="evidence" value="ECO:0007669"/>
    <property type="project" value="TreeGrafter"/>
</dbReference>
<keyword evidence="4 8" id="KW-0863">Zinc-finger</keyword>
<evidence type="ECO:0000256" key="4">
    <source>
        <dbReference type="ARBA" id="ARBA00022771"/>
    </source>
</evidence>